<sequence>MLPAGRCSLRREESFQRAAAHFGGKTLGAAAHRQAGLGAQTSWRASISAGGSPGLMLAQRLRGSYGDMEVVESGGHTCWCHKKVWGHQRQRDNTKEAPFQNPDPQGPFATERLLMPLVTGRTPQGLVGDTEEDAVSCLPNDAVEP</sequence>
<gene>
    <name evidence="2" type="ORF">THAOC_29322</name>
</gene>
<accession>K0RE47</accession>
<name>K0RE47_THAOC</name>
<keyword evidence="3" id="KW-1185">Reference proteome</keyword>
<protein>
    <submittedName>
        <fullName evidence="2">Uncharacterized protein</fullName>
    </submittedName>
</protein>
<feature type="region of interest" description="Disordered" evidence="1">
    <location>
        <begin position="121"/>
        <end position="145"/>
    </location>
</feature>
<comment type="caution">
    <text evidence="2">The sequence shown here is derived from an EMBL/GenBank/DDBJ whole genome shotgun (WGS) entry which is preliminary data.</text>
</comment>
<feature type="non-terminal residue" evidence="2">
    <location>
        <position position="145"/>
    </location>
</feature>
<dbReference type="EMBL" id="AGNL01041531">
    <property type="protein sequence ID" value="EJK51500.1"/>
    <property type="molecule type" value="Genomic_DNA"/>
</dbReference>
<proteinExistence type="predicted"/>
<reference evidence="2 3" key="1">
    <citation type="journal article" date="2012" name="Genome Biol.">
        <title>Genome and low-iron response of an oceanic diatom adapted to chronic iron limitation.</title>
        <authorList>
            <person name="Lommer M."/>
            <person name="Specht M."/>
            <person name="Roy A.S."/>
            <person name="Kraemer L."/>
            <person name="Andreson R."/>
            <person name="Gutowska M.A."/>
            <person name="Wolf J."/>
            <person name="Bergner S.V."/>
            <person name="Schilhabel M.B."/>
            <person name="Klostermeier U.C."/>
            <person name="Beiko R.G."/>
            <person name="Rosenstiel P."/>
            <person name="Hippler M."/>
            <person name="Laroche J."/>
        </authorList>
    </citation>
    <scope>NUCLEOTIDE SEQUENCE [LARGE SCALE GENOMIC DNA]</scope>
    <source>
        <strain evidence="2 3">CCMP1005</strain>
    </source>
</reference>
<dbReference type="Proteomes" id="UP000266841">
    <property type="component" value="Unassembled WGS sequence"/>
</dbReference>
<dbReference type="AlphaFoldDB" id="K0RE47"/>
<organism evidence="2 3">
    <name type="scientific">Thalassiosira oceanica</name>
    <name type="common">Marine diatom</name>
    <dbReference type="NCBI Taxonomy" id="159749"/>
    <lineage>
        <taxon>Eukaryota</taxon>
        <taxon>Sar</taxon>
        <taxon>Stramenopiles</taxon>
        <taxon>Ochrophyta</taxon>
        <taxon>Bacillariophyta</taxon>
        <taxon>Coscinodiscophyceae</taxon>
        <taxon>Thalassiosirophycidae</taxon>
        <taxon>Thalassiosirales</taxon>
        <taxon>Thalassiosiraceae</taxon>
        <taxon>Thalassiosira</taxon>
    </lineage>
</organism>
<evidence type="ECO:0000313" key="2">
    <source>
        <dbReference type="EMBL" id="EJK51500.1"/>
    </source>
</evidence>
<evidence type="ECO:0000313" key="3">
    <source>
        <dbReference type="Proteomes" id="UP000266841"/>
    </source>
</evidence>
<evidence type="ECO:0000256" key="1">
    <source>
        <dbReference type="SAM" id="MobiDB-lite"/>
    </source>
</evidence>
<feature type="region of interest" description="Disordered" evidence="1">
    <location>
        <begin position="89"/>
        <end position="108"/>
    </location>
</feature>